<dbReference type="InterPro" id="IPR019331">
    <property type="entry name" value="FAM192A/Fyv6_N"/>
</dbReference>
<dbReference type="PANTHER" id="PTHR13495:SF0">
    <property type="entry name" value="PSME3-INTERACTING PROTEIN"/>
    <property type="match status" value="1"/>
</dbReference>
<evidence type="ECO:0000256" key="2">
    <source>
        <dbReference type="ARBA" id="ARBA00023242"/>
    </source>
</evidence>
<dbReference type="Proteomes" id="UP001188597">
    <property type="component" value="Unassembled WGS sequence"/>
</dbReference>
<evidence type="ECO:0000256" key="1">
    <source>
        <dbReference type="ARBA" id="ARBA00004123"/>
    </source>
</evidence>
<dbReference type="InterPro" id="IPR039845">
    <property type="entry name" value="FAM192A"/>
</dbReference>
<keyword evidence="2" id="KW-0539">Nucleus</keyword>
<comment type="caution">
    <text evidence="5">The sequence shown here is derived from an EMBL/GenBank/DDBJ whole genome shotgun (WGS) entry which is preliminary data.</text>
</comment>
<comment type="subcellular location">
    <subcellularLocation>
        <location evidence="1">Nucleus</location>
    </subcellularLocation>
</comment>
<reference evidence="5" key="1">
    <citation type="submission" date="2022-12" db="EMBL/GenBank/DDBJ databases">
        <title>Draft genome assemblies for two species of Escallonia (Escalloniales).</title>
        <authorList>
            <person name="Chanderbali A."/>
            <person name="Dervinis C."/>
            <person name="Anghel I."/>
            <person name="Soltis D."/>
            <person name="Soltis P."/>
            <person name="Zapata F."/>
        </authorList>
    </citation>
    <scope>NUCLEOTIDE SEQUENCE</scope>
    <source>
        <strain evidence="5">UCBG64.0493</strain>
        <tissue evidence="5">Leaf</tissue>
    </source>
</reference>
<sequence>MADANSPPPIRLMNFVSQDQLDEAKRNRGARVEDGTAQRDRSLYEVLKENKDKKDAEFNERFKHRPPKALDDDETEFLDKLELSRREYERQMADEEAQQLQSFQAAVAAQSTMVNELKDTPPVPRVEIAHERLTALKCCKYALVLPPWRSDSKVRHPEIKYVRTVHPSQEFRSGASLCGFMCIGAQRLDVDGVESMFCHSMLNGPAFCKFCTCYDQKFVRRKNPPPCALGMTIKVKPQAKKAKLDRGNSKESLEVVRTPNPDIGKHAGSIKTACSDSKDSNVVGNSSLVSYSDESEDESEHV</sequence>
<protein>
    <recommendedName>
        <fullName evidence="4">FAM192A/Fyv6 N-terminal domain-containing protein</fullName>
    </recommendedName>
</protein>
<gene>
    <name evidence="5" type="ORF">RJ639_047606</name>
</gene>
<evidence type="ECO:0000259" key="4">
    <source>
        <dbReference type="Pfam" id="PF10187"/>
    </source>
</evidence>
<dbReference type="EMBL" id="JAVXUP010000698">
    <property type="protein sequence ID" value="KAK3022690.1"/>
    <property type="molecule type" value="Genomic_DNA"/>
</dbReference>
<name>A0AA88WAQ9_9ASTE</name>
<organism evidence="5 6">
    <name type="scientific">Escallonia herrerae</name>
    <dbReference type="NCBI Taxonomy" id="1293975"/>
    <lineage>
        <taxon>Eukaryota</taxon>
        <taxon>Viridiplantae</taxon>
        <taxon>Streptophyta</taxon>
        <taxon>Embryophyta</taxon>
        <taxon>Tracheophyta</taxon>
        <taxon>Spermatophyta</taxon>
        <taxon>Magnoliopsida</taxon>
        <taxon>eudicotyledons</taxon>
        <taxon>Gunneridae</taxon>
        <taxon>Pentapetalae</taxon>
        <taxon>asterids</taxon>
        <taxon>campanulids</taxon>
        <taxon>Escalloniales</taxon>
        <taxon>Escalloniaceae</taxon>
        <taxon>Escallonia</taxon>
    </lineage>
</organism>
<proteinExistence type="predicted"/>
<evidence type="ECO:0000313" key="6">
    <source>
        <dbReference type="Proteomes" id="UP001188597"/>
    </source>
</evidence>
<feature type="compositionally biased region" description="Polar residues" evidence="3">
    <location>
        <begin position="272"/>
        <end position="285"/>
    </location>
</feature>
<feature type="region of interest" description="Disordered" evidence="3">
    <location>
        <begin position="243"/>
        <end position="302"/>
    </location>
</feature>
<keyword evidence="6" id="KW-1185">Reference proteome</keyword>
<dbReference type="Pfam" id="PF10187">
    <property type="entry name" value="FAM192A_Fyv6_N"/>
    <property type="match status" value="1"/>
</dbReference>
<accession>A0AA88WAQ9</accession>
<dbReference type="GO" id="GO:0005634">
    <property type="term" value="C:nucleus"/>
    <property type="evidence" value="ECO:0007669"/>
    <property type="project" value="UniProtKB-SubCell"/>
</dbReference>
<evidence type="ECO:0000256" key="3">
    <source>
        <dbReference type="SAM" id="MobiDB-lite"/>
    </source>
</evidence>
<feature type="compositionally biased region" description="Basic and acidic residues" evidence="3">
    <location>
        <begin position="243"/>
        <end position="254"/>
    </location>
</feature>
<evidence type="ECO:0000313" key="5">
    <source>
        <dbReference type="EMBL" id="KAK3022690.1"/>
    </source>
</evidence>
<dbReference type="PANTHER" id="PTHR13495">
    <property type="entry name" value="NEFA-INTERACTING NUCLEAR PROTEIN NIP30"/>
    <property type="match status" value="1"/>
</dbReference>
<feature type="compositionally biased region" description="Acidic residues" evidence="3">
    <location>
        <begin position="293"/>
        <end position="302"/>
    </location>
</feature>
<dbReference type="AlphaFoldDB" id="A0AA88WAQ9"/>
<feature type="domain" description="FAM192A/Fyv6 N-terminal" evidence="4">
    <location>
        <begin position="18"/>
        <end position="104"/>
    </location>
</feature>